<reference evidence="1 2" key="1">
    <citation type="submission" date="2017-08" db="EMBL/GenBank/DDBJ databases">
        <title>Infants hospitalized years apart are colonized by the same room-sourced microbial strains.</title>
        <authorList>
            <person name="Brooks B."/>
            <person name="Olm M.R."/>
            <person name="Firek B.A."/>
            <person name="Baker R."/>
            <person name="Thomas B.C."/>
            <person name="Morowitz M.J."/>
            <person name="Banfield J.F."/>
        </authorList>
    </citation>
    <scope>NUCLEOTIDE SEQUENCE [LARGE SCALE GENOMIC DNA]</scope>
    <source>
        <strain evidence="1">S2_005_003_R2_43</strain>
    </source>
</reference>
<dbReference type="AlphaFoldDB" id="A0A2W5K8X3"/>
<comment type="caution">
    <text evidence="1">The sequence shown here is derived from an EMBL/GenBank/DDBJ whole genome shotgun (WGS) entry which is preliminary data.</text>
</comment>
<name>A0A2W5K8X3_ANCNO</name>
<gene>
    <name evidence="1" type="ORF">DI565_13875</name>
</gene>
<evidence type="ECO:0008006" key="3">
    <source>
        <dbReference type="Google" id="ProtNLM"/>
    </source>
</evidence>
<evidence type="ECO:0000313" key="1">
    <source>
        <dbReference type="EMBL" id="PZQ13626.1"/>
    </source>
</evidence>
<dbReference type="Proteomes" id="UP000249577">
    <property type="component" value="Unassembled WGS sequence"/>
</dbReference>
<proteinExistence type="predicted"/>
<sequence>MPNVIWTLQPDWPAARLPIDPPEVVDKQTDPTVAEILPQVVALTPRGPAWGTDEVGNAASVSPRMAQFWTAIAAWVVDLNVRESTVANEIFSSAIVTSLEDWEAELGLPDAFGPLASTVKARIATARIRHAGGSCVSAADFIGLAKLVGATITVEEPDQFQVDASELGAGFYDPAPDPADVDILDAVAAEDVWKYWIIRVVDRGPFATNAELRRALAPFVPLHAIMVTP</sequence>
<evidence type="ECO:0000313" key="2">
    <source>
        <dbReference type="Proteomes" id="UP000249577"/>
    </source>
</evidence>
<organism evidence="1 2">
    <name type="scientific">Ancylobacter novellus</name>
    <name type="common">Thiobacillus novellus</name>
    <dbReference type="NCBI Taxonomy" id="921"/>
    <lineage>
        <taxon>Bacteria</taxon>
        <taxon>Pseudomonadati</taxon>
        <taxon>Pseudomonadota</taxon>
        <taxon>Alphaproteobacteria</taxon>
        <taxon>Hyphomicrobiales</taxon>
        <taxon>Xanthobacteraceae</taxon>
        <taxon>Ancylobacter</taxon>
    </lineage>
</organism>
<accession>A0A2W5K8X3</accession>
<protein>
    <recommendedName>
        <fullName evidence="3">DUF2313 domain-containing protein</fullName>
    </recommendedName>
</protein>
<dbReference type="EMBL" id="QFPN01000007">
    <property type="protein sequence ID" value="PZQ13626.1"/>
    <property type="molecule type" value="Genomic_DNA"/>
</dbReference>